<keyword evidence="2" id="KW-1185">Reference proteome</keyword>
<gene>
    <name evidence="1" type="ORF">PPACK8108_LOCUS21940</name>
</gene>
<protein>
    <submittedName>
        <fullName evidence="1">Uncharacterized protein</fullName>
    </submittedName>
</protein>
<evidence type="ECO:0000313" key="2">
    <source>
        <dbReference type="Proteomes" id="UP001153365"/>
    </source>
</evidence>
<reference evidence="1" key="1">
    <citation type="submission" date="2022-06" db="EMBL/GenBank/DDBJ databases">
        <authorList>
            <consortium name="SYNGENTA / RWTH Aachen University"/>
        </authorList>
    </citation>
    <scope>NUCLEOTIDE SEQUENCE</scope>
</reference>
<comment type="caution">
    <text evidence="1">The sequence shown here is derived from an EMBL/GenBank/DDBJ whole genome shotgun (WGS) entry which is preliminary data.</text>
</comment>
<dbReference type="AlphaFoldDB" id="A0AAV0BKI6"/>
<sequence length="110" mass="12622">MNENPTQGHPPRKRTCQLPFDPFKKLYTVRNLSSFFAPKINQAIYNVYPLNGYGIPPTFCYKISDATTSEDDCNSIHYYLQAFSHLNLPRRIAAMRTIGTCKNGLEKHSH</sequence>
<proteinExistence type="predicted"/>
<name>A0AAV0BKI6_PHAPC</name>
<dbReference type="EMBL" id="CALTRL010005843">
    <property type="protein sequence ID" value="CAH7687192.1"/>
    <property type="molecule type" value="Genomic_DNA"/>
</dbReference>
<dbReference type="Proteomes" id="UP001153365">
    <property type="component" value="Unassembled WGS sequence"/>
</dbReference>
<organism evidence="1 2">
    <name type="scientific">Phakopsora pachyrhizi</name>
    <name type="common">Asian soybean rust disease fungus</name>
    <dbReference type="NCBI Taxonomy" id="170000"/>
    <lineage>
        <taxon>Eukaryota</taxon>
        <taxon>Fungi</taxon>
        <taxon>Dikarya</taxon>
        <taxon>Basidiomycota</taxon>
        <taxon>Pucciniomycotina</taxon>
        <taxon>Pucciniomycetes</taxon>
        <taxon>Pucciniales</taxon>
        <taxon>Phakopsoraceae</taxon>
        <taxon>Phakopsora</taxon>
    </lineage>
</organism>
<accession>A0AAV0BKI6</accession>
<evidence type="ECO:0000313" key="1">
    <source>
        <dbReference type="EMBL" id="CAH7687192.1"/>
    </source>
</evidence>